<dbReference type="Pfam" id="PF06808">
    <property type="entry name" value="DctM"/>
    <property type="match status" value="1"/>
</dbReference>
<evidence type="ECO:0000313" key="9">
    <source>
        <dbReference type="EMBL" id="SCY65395.1"/>
    </source>
</evidence>
<evidence type="ECO:0000256" key="2">
    <source>
        <dbReference type="ARBA" id="ARBA00022475"/>
    </source>
</evidence>
<feature type="transmembrane region" description="Helical" evidence="7">
    <location>
        <begin position="211"/>
        <end position="232"/>
    </location>
</feature>
<evidence type="ECO:0000256" key="3">
    <source>
        <dbReference type="ARBA" id="ARBA00022519"/>
    </source>
</evidence>
<keyword evidence="2" id="KW-1003">Cell membrane</keyword>
<dbReference type="AlphaFoldDB" id="A0A1G5HNE1"/>
<name>A0A1G5HNE1_9RHOB</name>
<sequence length="424" mass="43764">MITALLLSFVLLLVLGMPVSFALAIASALALYAGGVPLSLIVQRMTASIDSFVLLAVPFFLLAGQLMARSGISRDIVGLSQSLLGHFRGGVGHANVAASVLMGGMTGSAVADTSSTGMAMIPPMIERGYPAPFTAAITAASSMISVVIPPSVPMIIFCVVTGVSVSELFMAGLVPGILMALGMMAATALVARRQGFPREPRQNARAILRALRSSLIALTLPVVIIGSIRFGVATPTEASVVAVIYAALVGRFWYGALPFRALRPLALEAAATTGVVMLMIAAASLYGLILTRAQVPQAAAAAIGTLTQDPTLVLLLVLVIYVVAGAILDLGANIIILVPVLFPTVTTLGIDPVQFGVVTVMGLALGLVTPPVGACLFIASTIAKVPLMVTARAAMPFLISTLALIVAIILVPEIATWLPYSMRR</sequence>
<keyword evidence="3 7" id="KW-0997">Cell inner membrane</keyword>
<dbReference type="GO" id="GO:0022857">
    <property type="term" value="F:transmembrane transporter activity"/>
    <property type="evidence" value="ECO:0007669"/>
    <property type="project" value="UniProtKB-UniRule"/>
</dbReference>
<proteinExistence type="inferred from homology"/>
<dbReference type="PANTHER" id="PTHR33362">
    <property type="entry name" value="SIALIC ACID TRAP TRANSPORTER PERMEASE PROTEIN SIAT-RELATED"/>
    <property type="match status" value="1"/>
</dbReference>
<dbReference type="GO" id="GO:0005886">
    <property type="term" value="C:plasma membrane"/>
    <property type="evidence" value="ECO:0007669"/>
    <property type="project" value="UniProtKB-SubCell"/>
</dbReference>
<dbReference type="InterPro" id="IPR004681">
    <property type="entry name" value="TRAP_DctM"/>
</dbReference>
<feature type="transmembrane region" description="Helical" evidence="7">
    <location>
        <begin position="269"/>
        <end position="291"/>
    </location>
</feature>
<dbReference type="PIRSF" id="PIRSF006066">
    <property type="entry name" value="HI0050"/>
    <property type="match status" value="1"/>
</dbReference>
<comment type="subcellular location">
    <subcellularLocation>
        <location evidence="1 7">Cell inner membrane</location>
        <topology evidence="1 7">Multi-pass membrane protein</topology>
    </subcellularLocation>
</comment>
<evidence type="ECO:0000256" key="1">
    <source>
        <dbReference type="ARBA" id="ARBA00004429"/>
    </source>
</evidence>
<evidence type="ECO:0000256" key="5">
    <source>
        <dbReference type="ARBA" id="ARBA00022989"/>
    </source>
</evidence>
<dbReference type="PANTHER" id="PTHR33362:SF2">
    <property type="entry name" value="TRAP TRANSPORTER LARGE PERMEASE PROTEIN"/>
    <property type="match status" value="1"/>
</dbReference>
<feature type="domain" description="TRAP C4-dicarboxylate transport system permease DctM subunit" evidence="8">
    <location>
        <begin position="6"/>
        <end position="414"/>
    </location>
</feature>
<protein>
    <recommendedName>
        <fullName evidence="7">TRAP transporter large permease protein</fullName>
    </recommendedName>
</protein>
<dbReference type="EMBL" id="FMVT01000007">
    <property type="protein sequence ID" value="SCY65395.1"/>
    <property type="molecule type" value="Genomic_DNA"/>
</dbReference>
<evidence type="ECO:0000256" key="4">
    <source>
        <dbReference type="ARBA" id="ARBA00022692"/>
    </source>
</evidence>
<keyword evidence="7" id="KW-0813">Transport</keyword>
<comment type="function">
    <text evidence="7">Part of the tripartite ATP-independent periplasmic (TRAP) transport system.</text>
</comment>
<comment type="subunit">
    <text evidence="7">The complex comprises the extracytoplasmic solute receptor protein and the two transmembrane proteins.</text>
</comment>
<keyword evidence="4 7" id="KW-0812">Transmembrane</keyword>
<feature type="transmembrane region" description="Helical" evidence="7">
    <location>
        <begin position="49"/>
        <end position="68"/>
    </location>
</feature>
<feature type="transmembrane region" description="Helical" evidence="7">
    <location>
        <begin position="394"/>
        <end position="418"/>
    </location>
</feature>
<organism evidence="9 10">
    <name type="scientific">Paracoccus tibetensis</name>
    <dbReference type="NCBI Taxonomy" id="336292"/>
    <lineage>
        <taxon>Bacteria</taxon>
        <taxon>Pseudomonadati</taxon>
        <taxon>Pseudomonadota</taxon>
        <taxon>Alphaproteobacteria</taxon>
        <taxon>Rhodobacterales</taxon>
        <taxon>Paracoccaceae</taxon>
        <taxon>Paracoccus</taxon>
    </lineage>
</organism>
<keyword evidence="5 7" id="KW-1133">Transmembrane helix</keyword>
<keyword evidence="6 7" id="KW-0472">Membrane</keyword>
<dbReference type="RefSeq" id="WP_090744012.1">
    <property type="nucleotide sequence ID" value="NZ_FMVT01000007.1"/>
</dbReference>
<dbReference type="Proteomes" id="UP000199502">
    <property type="component" value="Unassembled WGS sequence"/>
</dbReference>
<feature type="transmembrane region" description="Helical" evidence="7">
    <location>
        <begin position="355"/>
        <end position="382"/>
    </location>
</feature>
<evidence type="ECO:0000313" key="10">
    <source>
        <dbReference type="Proteomes" id="UP000199502"/>
    </source>
</evidence>
<reference evidence="9 10" key="1">
    <citation type="submission" date="2016-10" db="EMBL/GenBank/DDBJ databases">
        <authorList>
            <person name="de Groot N.N."/>
        </authorList>
    </citation>
    <scope>NUCLEOTIDE SEQUENCE [LARGE SCALE GENOMIC DNA]</scope>
    <source>
        <strain evidence="9 10">CGMCC 1.8925</strain>
    </source>
</reference>
<feature type="transmembrane region" description="Helical" evidence="7">
    <location>
        <begin position="168"/>
        <end position="191"/>
    </location>
</feature>
<dbReference type="InterPro" id="IPR010656">
    <property type="entry name" value="DctM"/>
</dbReference>
<dbReference type="STRING" id="336292.SAMN05660710_02212"/>
<feature type="transmembrane region" description="Helical" evidence="7">
    <location>
        <begin position="311"/>
        <end position="343"/>
    </location>
</feature>
<accession>A0A1G5HNE1</accession>
<comment type="caution">
    <text evidence="7">Lacks conserved residue(s) required for the propagation of feature annotation.</text>
</comment>
<dbReference type="OrthoDB" id="9790209at2"/>
<comment type="similarity">
    <text evidence="7">Belongs to the TRAP transporter large permease family.</text>
</comment>
<dbReference type="NCBIfam" id="TIGR00786">
    <property type="entry name" value="dctM"/>
    <property type="match status" value="1"/>
</dbReference>
<evidence type="ECO:0000259" key="8">
    <source>
        <dbReference type="Pfam" id="PF06808"/>
    </source>
</evidence>
<evidence type="ECO:0000256" key="6">
    <source>
        <dbReference type="ARBA" id="ARBA00023136"/>
    </source>
</evidence>
<keyword evidence="10" id="KW-1185">Reference proteome</keyword>
<gene>
    <name evidence="9" type="ORF">SAMN05660710_02212</name>
</gene>
<evidence type="ECO:0000256" key="7">
    <source>
        <dbReference type="RuleBase" id="RU369079"/>
    </source>
</evidence>